<dbReference type="GO" id="GO:0016787">
    <property type="term" value="F:hydrolase activity"/>
    <property type="evidence" value="ECO:0007669"/>
    <property type="project" value="UniProtKB-KW"/>
</dbReference>
<proteinExistence type="predicted"/>
<dbReference type="PROSITE" id="PS51318">
    <property type="entry name" value="TAT"/>
    <property type="match status" value="1"/>
</dbReference>
<evidence type="ECO:0000259" key="1">
    <source>
        <dbReference type="Pfam" id="PF01738"/>
    </source>
</evidence>
<keyword evidence="4" id="KW-1185">Reference proteome</keyword>
<dbReference type="Pfam" id="PF23678">
    <property type="entry name" value="YqhI"/>
    <property type="match status" value="1"/>
</dbReference>
<evidence type="ECO:0000313" key="3">
    <source>
        <dbReference type="EMBL" id="NMO19229.1"/>
    </source>
</evidence>
<dbReference type="Pfam" id="PF01738">
    <property type="entry name" value="DLH"/>
    <property type="match status" value="1"/>
</dbReference>
<sequence>MSEMKSAEDFDQDLLILFDAYVHGDIDRRGFLEKAARFAAGGVTATMLLGMLSPRFAEAQQVPKDDARLKTEYAEYASPKGYGKMRGYLARPAKATGKLPAILVVHENRGLNPHIEDITRRLALENFMAFAPDALFPLGGYPGNEDEARALFPKLDQTKTREDFVAAVEWLMKRPDSTGKVGVVGFCYGGAMANILATRMPKLAASVPFYGTSPAPEEVGKIKAPLLIHFAEHDDRVNATFPPYEAALKATKVKYQAFTYPGTQHGFNNDTTPRYNPEAAKLAWTRTLEFFNKHLR</sequence>
<evidence type="ECO:0000259" key="2">
    <source>
        <dbReference type="Pfam" id="PF23678"/>
    </source>
</evidence>
<dbReference type="InterPro" id="IPR057802">
    <property type="entry name" value="YqhI_dom"/>
</dbReference>
<dbReference type="Gene3D" id="3.40.50.1820">
    <property type="entry name" value="alpha/beta hydrolase"/>
    <property type="match status" value="1"/>
</dbReference>
<reference evidence="3 4" key="1">
    <citation type="submission" date="2020-04" db="EMBL/GenBank/DDBJ databases">
        <title>Draft genome of Pyxidicoccus fallax type strain.</title>
        <authorList>
            <person name="Whitworth D.E."/>
        </authorList>
    </citation>
    <scope>NUCLEOTIDE SEQUENCE [LARGE SCALE GENOMIC DNA]</scope>
    <source>
        <strain evidence="3 4">DSM 14698</strain>
    </source>
</reference>
<dbReference type="InterPro" id="IPR002925">
    <property type="entry name" value="Dienelactn_hydro"/>
</dbReference>
<name>A0A848LNH1_9BACT</name>
<organism evidence="3 4">
    <name type="scientific">Pyxidicoccus fallax</name>
    <dbReference type="NCBI Taxonomy" id="394095"/>
    <lineage>
        <taxon>Bacteria</taxon>
        <taxon>Pseudomonadati</taxon>
        <taxon>Myxococcota</taxon>
        <taxon>Myxococcia</taxon>
        <taxon>Myxococcales</taxon>
        <taxon>Cystobacterineae</taxon>
        <taxon>Myxococcaceae</taxon>
        <taxon>Pyxidicoccus</taxon>
    </lineage>
</organism>
<keyword evidence="3" id="KW-0378">Hydrolase</keyword>
<feature type="domain" description="Dienelactone hydrolase" evidence="1">
    <location>
        <begin position="85"/>
        <end position="294"/>
    </location>
</feature>
<accession>A0A848LNH1</accession>
<feature type="domain" description="YqhI" evidence="2">
    <location>
        <begin position="4"/>
        <end position="37"/>
    </location>
</feature>
<dbReference type="AlphaFoldDB" id="A0A848LNH1"/>
<dbReference type="InterPro" id="IPR029058">
    <property type="entry name" value="AB_hydrolase_fold"/>
</dbReference>
<protein>
    <submittedName>
        <fullName evidence="3">Dienelactone hydrolase family protein</fullName>
    </submittedName>
</protein>
<gene>
    <name evidence="3" type="ORF">HG543_30815</name>
</gene>
<dbReference type="InterPro" id="IPR051049">
    <property type="entry name" value="Dienelactone_hydrolase-like"/>
</dbReference>
<dbReference type="SUPFAM" id="SSF53474">
    <property type="entry name" value="alpha/beta-Hydrolases"/>
    <property type="match status" value="1"/>
</dbReference>
<comment type="caution">
    <text evidence="3">The sequence shown here is derived from an EMBL/GenBank/DDBJ whole genome shotgun (WGS) entry which is preliminary data.</text>
</comment>
<dbReference type="PANTHER" id="PTHR46623:SF6">
    <property type="entry name" value="ALPHA_BETA-HYDROLASES SUPERFAMILY PROTEIN"/>
    <property type="match status" value="1"/>
</dbReference>
<dbReference type="InterPro" id="IPR006311">
    <property type="entry name" value="TAT_signal"/>
</dbReference>
<dbReference type="Proteomes" id="UP000518300">
    <property type="component" value="Unassembled WGS sequence"/>
</dbReference>
<dbReference type="PANTHER" id="PTHR46623">
    <property type="entry name" value="CARBOXYMETHYLENEBUTENOLIDASE-RELATED"/>
    <property type="match status" value="1"/>
</dbReference>
<evidence type="ECO:0000313" key="4">
    <source>
        <dbReference type="Proteomes" id="UP000518300"/>
    </source>
</evidence>
<dbReference type="EMBL" id="JABBJJ010000174">
    <property type="protein sequence ID" value="NMO19229.1"/>
    <property type="molecule type" value="Genomic_DNA"/>
</dbReference>